<dbReference type="SUPFAM" id="SSF81665">
    <property type="entry name" value="Calcium ATPase, transmembrane domain M"/>
    <property type="match status" value="1"/>
</dbReference>
<dbReference type="PROSITE" id="PS00154">
    <property type="entry name" value="ATPASE_E1_E2"/>
    <property type="match status" value="1"/>
</dbReference>
<dbReference type="Proteomes" id="UP000326837">
    <property type="component" value="Chromosome"/>
</dbReference>
<feature type="transmembrane region" description="Helical" evidence="7">
    <location>
        <begin position="247"/>
        <end position="265"/>
    </location>
</feature>
<dbReference type="GO" id="GO:0016020">
    <property type="term" value="C:membrane"/>
    <property type="evidence" value="ECO:0007669"/>
    <property type="project" value="UniProtKB-SubCell"/>
</dbReference>
<evidence type="ECO:0000256" key="6">
    <source>
        <dbReference type="ARBA" id="ARBA00023136"/>
    </source>
</evidence>
<dbReference type="SUPFAM" id="SSF81660">
    <property type="entry name" value="Metal cation-transporting ATPase, ATP-binding domain N"/>
    <property type="match status" value="1"/>
</dbReference>
<proteinExistence type="predicted"/>
<dbReference type="EMBL" id="AP021861">
    <property type="protein sequence ID" value="BBO34326.1"/>
    <property type="molecule type" value="Genomic_DNA"/>
</dbReference>
<feature type="transmembrane region" description="Helical" evidence="7">
    <location>
        <begin position="85"/>
        <end position="102"/>
    </location>
</feature>
<gene>
    <name evidence="9" type="ORF">PLANPX_3938</name>
</gene>
<dbReference type="GO" id="GO:0016887">
    <property type="term" value="F:ATP hydrolysis activity"/>
    <property type="evidence" value="ECO:0007669"/>
    <property type="project" value="InterPro"/>
</dbReference>
<dbReference type="Gene3D" id="3.40.1110.10">
    <property type="entry name" value="Calcium-transporting ATPase, cytoplasmic domain N"/>
    <property type="match status" value="1"/>
</dbReference>
<evidence type="ECO:0000313" key="10">
    <source>
        <dbReference type="Proteomes" id="UP000326837"/>
    </source>
</evidence>
<keyword evidence="6 7" id="KW-0472">Membrane</keyword>
<feature type="domain" description="Cation-transporting P-type ATPase N-terminal" evidence="8">
    <location>
        <begin position="9"/>
        <end position="81"/>
    </location>
</feature>
<dbReference type="InterPro" id="IPR008250">
    <property type="entry name" value="ATPase_P-typ_transduc_dom_A_sf"/>
</dbReference>
<evidence type="ECO:0000313" key="9">
    <source>
        <dbReference type="EMBL" id="BBO34326.1"/>
    </source>
</evidence>
<sequence>MSNGVIAEAYWVRPLDEQLRLLQSDRNGLSESLSRARYKARKTSHPARKQYRRLRLFLAQLKSPITILLLGAAALSVLAHDHADALMVLGIVMAGAFLSFWQENGAAGAMERLLALVSTKCVILREGRRVELPSDRVVPGDVIELTAGSTIPGDGLLIESRDLLVDEASLTGESFPVEKIPGVLPADTPLSQRNNTVFAGTHVVSGVGKALVVHVGNVTEFGRISRQLQRQPPETEFERGIRHLGNLLLEATTALLLVIFTVNVLCKRDVLESLMFALALAIGLTPQLLPAIISVNLAQGARRMAALKVIVRRLSSIENFGSMNVLCSDKTGTLTTGIVNVHSALDPLGRLCDATLRAATINAALQTGFRNPIDEAIRKRLSFDPSAYRKIGESPYDFIRKRLSVLVEFGGEYQLITKGAVDNVLSVCSRVRLRDGTCVELAVHEAEISRVYRELSEQGFRTLALAKRHYEKRVPQYGQAVELECDMVFVGFLVLEDPPKDGIVEAISRIDSLGSA</sequence>
<name>A0A5K7XIY9_9BACT</name>
<dbReference type="Pfam" id="PF00122">
    <property type="entry name" value="E1-E2_ATPase"/>
    <property type="match status" value="1"/>
</dbReference>
<evidence type="ECO:0000259" key="8">
    <source>
        <dbReference type="SMART" id="SM00831"/>
    </source>
</evidence>
<evidence type="ECO:0000256" key="7">
    <source>
        <dbReference type="SAM" id="Phobius"/>
    </source>
</evidence>
<dbReference type="Pfam" id="PF00690">
    <property type="entry name" value="Cation_ATPase_N"/>
    <property type="match status" value="1"/>
</dbReference>
<dbReference type="SMART" id="SM00831">
    <property type="entry name" value="Cation_ATPase_N"/>
    <property type="match status" value="1"/>
</dbReference>
<dbReference type="InterPro" id="IPR018303">
    <property type="entry name" value="ATPase_P-typ_P_site"/>
</dbReference>
<dbReference type="EC" id="3.6.3.2" evidence="9"/>
<organism evidence="9 10">
    <name type="scientific">Lacipirellula parvula</name>
    <dbReference type="NCBI Taxonomy" id="2650471"/>
    <lineage>
        <taxon>Bacteria</taxon>
        <taxon>Pseudomonadati</taxon>
        <taxon>Planctomycetota</taxon>
        <taxon>Planctomycetia</taxon>
        <taxon>Pirellulales</taxon>
        <taxon>Lacipirellulaceae</taxon>
        <taxon>Lacipirellula</taxon>
    </lineage>
</organism>
<comment type="subcellular location">
    <subcellularLocation>
        <location evidence="1">Membrane</location>
        <topology evidence="1">Multi-pass membrane protein</topology>
    </subcellularLocation>
</comment>
<dbReference type="SUPFAM" id="SSF81653">
    <property type="entry name" value="Calcium ATPase, transduction domain A"/>
    <property type="match status" value="1"/>
</dbReference>
<keyword evidence="2 7" id="KW-0812">Transmembrane</keyword>
<evidence type="ECO:0000256" key="1">
    <source>
        <dbReference type="ARBA" id="ARBA00004141"/>
    </source>
</evidence>
<dbReference type="PRINTS" id="PR00119">
    <property type="entry name" value="CATATPASE"/>
</dbReference>
<evidence type="ECO:0000256" key="2">
    <source>
        <dbReference type="ARBA" id="ARBA00022692"/>
    </source>
</evidence>
<dbReference type="GO" id="GO:0005524">
    <property type="term" value="F:ATP binding"/>
    <property type="evidence" value="ECO:0007669"/>
    <property type="project" value="UniProtKB-KW"/>
</dbReference>
<feature type="transmembrane region" description="Helical" evidence="7">
    <location>
        <begin position="56"/>
        <end position="79"/>
    </location>
</feature>
<dbReference type="RefSeq" id="WP_198421752.1">
    <property type="nucleotide sequence ID" value="NZ_AP021861.1"/>
</dbReference>
<feature type="transmembrane region" description="Helical" evidence="7">
    <location>
        <begin position="277"/>
        <end position="298"/>
    </location>
</feature>
<evidence type="ECO:0000256" key="4">
    <source>
        <dbReference type="ARBA" id="ARBA00022840"/>
    </source>
</evidence>
<dbReference type="InterPro" id="IPR023299">
    <property type="entry name" value="ATPase_P-typ_cyto_dom_N"/>
</dbReference>
<dbReference type="InterPro" id="IPR023298">
    <property type="entry name" value="ATPase_P-typ_TM_dom_sf"/>
</dbReference>
<dbReference type="Pfam" id="PF13246">
    <property type="entry name" value="Cation_ATPase"/>
    <property type="match status" value="1"/>
</dbReference>
<dbReference type="AlphaFoldDB" id="A0A5K7XIY9"/>
<keyword evidence="9" id="KW-0378">Hydrolase</keyword>
<dbReference type="Gene3D" id="3.40.50.1000">
    <property type="entry name" value="HAD superfamily/HAD-like"/>
    <property type="match status" value="1"/>
</dbReference>
<dbReference type="InterPro" id="IPR023214">
    <property type="entry name" value="HAD_sf"/>
</dbReference>
<dbReference type="InterPro" id="IPR004014">
    <property type="entry name" value="ATPase_P-typ_cation-transptr_N"/>
</dbReference>
<keyword evidence="4" id="KW-0067">ATP-binding</keyword>
<dbReference type="PANTHER" id="PTHR42861">
    <property type="entry name" value="CALCIUM-TRANSPORTING ATPASE"/>
    <property type="match status" value="1"/>
</dbReference>
<evidence type="ECO:0000256" key="5">
    <source>
        <dbReference type="ARBA" id="ARBA00022989"/>
    </source>
</evidence>
<dbReference type="Gene3D" id="2.70.150.10">
    <property type="entry name" value="Calcium-transporting ATPase, cytoplasmic transduction domain A"/>
    <property type="match status" value="1"/>
</dbReference>
<keyword evidence="10" id="KW-1185">Reference proteome</keyword>
<dbReference type="InterPro" id="IPR001757">
    <property type="entry name" value="P_typ_ATPase"/>
</dbReference>
<dbReference type="Gene3D" id="1.20.1110.10">
    <property type="entry name" value="Calcium-transporting ATPase, transmembrane domain"/>
    <property type="match status" value="1"/>
</dbReference>
<reference evidence="10" key="1">
    <citation type="submission" date="2019-10" db="EMBL/GenBank/DDBJ databases">
        <title>Lacipirellula parvula gen. nov., sp. nov., representing a lineage of planctomycetes widespread in freshwater anoxic habitats, and description of the family Lacipirellulaceae.</title>
        <authorList>
            <person name="Dedysh S.N."/>
            <person name="Kulichevskaya I.S."/>
            <person name="Beletsky A.V."/>
            <person name="Rakitin A.L."/>
            <person name="Mardanov A.V."/>
            <person name="Ivanova A.A."/>
            <person name="Saltykova V.X."/>
            <person name="Rijpstra W.I.C."/>
            <person name="Sinninghe Damste J.S."/>
            <person name="Ravin N.V."/>
        </authorList>
    </citation>
    <scope>NUCLEOTIDE SEQUENCE [LARGE SCALE GENOMIC DNA]</scope>
    <source>
        <strain evidence="10">PX69</strain>
    </source>
</reference>
<dbReference type="InterPro" id="IPR059000">
    <property type="entry name" value="ATPase_P-type_domA"/>
</dbReference>
<accession>A0A5K7XIY9</accession>
<evidence type="ECO:0000256" key="3">
    <source>
        <dbReference type="ARBA" id="ARBA00022741"/>
    </source>
</evidence>
<dbReference type="KEGG" id="lpav:PLANPX_3938"/>
<dbReference type="NCBIfam" id="TIGR01494">
    <property type="entry name" value="ATPase_P-type"/>
    <property type="match status" value="1"/>
</dbReference>
<protein>
    <submittedName>
        <fullName evidence="9">Mg transport ATPase</fullName>
        <ecNumber evidence="9">3.6.3.2</ecNumber>
    </submittedName>
</protein>
<keyword evidence="3" id="KW-0547">Nucleotide-binding</keyword>
<keyword evidence="5 7" id="KW-1133">Transmembrane helix</keyword>